<dbReference type="SMART" id="SM00530">
    <property type="entry name" value="HTH_XRE"/>
    <property type="match status" value="1"/>
</dbReference>
<dbReference type="GO" id="GO:0003677">
    <property type="term" value="F:DNA binding"/>
    <property type="evidence" value="ECO:0007669"/>
    <property type="project" value="InterPro"/>
</dbReference>
<reference evidence="9" key="1">
    <citation type="submission" date="2017-05" db="EMBL/GenBank/DDBJ databases">
        <authorList>
            <person name="Sung H."/>
        </authorList>
    </citation>
    <scope>NUCLEOTIDE SEQUENCE [LARGE SCALE GENOMIC DNA]</scope>
    <source>
        <strain evidence="9">AR23208</strain>
    </source>
</reference>
<dbReference type="Gene3D" id="1.25.40.10">
    <property type="entry name" value="Tetratricopeptide repeat domain"/>
    <property type="match status" value="3"/>
</dbReference>
<dbReference type="AlphaFoldDB" id="A0A1Y0ILW4"/>
<dbReference type="OrthoDB" id="2470999at2"/>
<evidence type="ECO:0000256" key="1">
    <source>
        <dbReference type="ARBA" id="ARBA00004496"/>
    </source>
</evidence>
<dbReference type="RefSeq" id="WP_087456669.1">
    <property type="nucleotide sequence ID" value="NZ_CP021434.1"/>
</dbReference>
<dbReference type="SMART" id="SM00028">
    <property type="entry name" value="TPR"/>
    <property type="match status" value="6"/>
</dbReference>
<dbReference type="InterPro" id="IPR010982">
    <property type="entry name" value="Lambda_DNA-bd_dom_sf"/>
</dbReference>
<name>A0A1Y0ILW4_9BACL</name>
<organism evidence="8 9">
    <name type="scientific">Tumebacillus avium</name>
    <dbReference type="NCBI Taxonomy" id="1903704"/>
    <lineage>
        <taxon>Bacteria</taxon>
        <taxon>Bacillati</taxon>
        <taxon>Bacillota</taxon>
        <taxon>Bacilli</taxon>
        <taxon>Bacillales</taxon>
        <taxon>Alicyclobacillaceae</taxon>
        <taxon>Tumebacillus</taxon>
    </lineage>
</organism>
<dbReference type="InterPro" id="IPR011990">
    <property type="entry name" value="TPR-like_helical_dom_sf"/>
</dbReference>
<dbReference type="KEGG" id="tum:CBW65_10000"/>
<evidence type="ECO:0000256" key="3">
    <source>
        <dbReference type="ARBA" id="ARBA00022737"/>
    </source>
</evidence>
<dbReference type="Pfam" id="PF13181">
    <property type="entry name" value="TPR_8"/>
    <property type="match status" value="2"/>
</dbReference>
<keyword evidence="3" id="KW-0677">Repeat</keyword>
<dbReference type="PROSITE" id="PS50005">
    <property type="entry name" value="TPR"/>
    <property type="match status" value="2"/>
</dbReference>
<evidence type="ECO:0000256" key="6">
    <source>
        <dbReference type="PROSITE-ProRule" id="PRU00339"/>
    </source>
</evidence>
<feature type="domain" description="HTH cro/C1-type" evidence="7">
    <location>
        <begin position="10"/>
        <end position="63"/>
    </location>
</feature>
<comment type="similarity">
    <text evidence="5">Belongs to the Rap family.</text>
</comment>
<dbReference type="CDD" id="cd00093">
    <property type="entry name" value="HTH_XRE"/>
    <property type="match status" value="1"/>
</dbReference>
<evidence type="ECO:0000256" key="5">
    <source>
        <dbReference type="ARBA" id="ARBA00038253"/>
    </source>
</evidence>
<dbReference type="Pfam" id="PF14938">
    <property type="entry name" value="SNAP"/>
    <property type="match status" value="1"/>
</dbReference>
<protein>
    <recommendedName>
        <fullName evidence="7">HTH cro/C1-type domain-containing protein</fullName>
    </recommendedName>
</protein>
<dbReference type="EMBL" id="CP021434">
    <property type="protein sequence ID" value="ARU61290.1"/>
    <property type="molecule type" value="Genomic_DNA"/>
</dbReference>
<feature type="repeat" description="TPR" evidence="6">
    <location>
        <begin position="350"/>
        <end position="383"/>
    </location>
</feature>
<dbReference type="SUPFAM" id="SSF47413">
    <property type="entry name" value="lambda repressor-like DNA-binding domains"/>
    <property type="match status" value="1"/>
</dbReference>
<accession>A0A1Y0ILW4</accession>
<evidence type="ECO:0000313" key="9">
    <source>
        <dbReference type="Proteomes" id="UP000195437"/>
    </source>
</evidence>
<dbReference type="InterPro" id="IPR019734">
    <property type="entry name" value="TPR_rpt"/>
</dbReference>
<dbReference type="InterPro" id="IPR001387">
    <property type="entry name" value="Cro/C1-type_HTH"/>
</dbReference>
<dbReference type="Proteomes" id="UP000195437">
    <property type="component" value="Chromosome"/>
</dbReference>
<dbReference type="SUPFAM" id="SSF48452">
    <property type="entry name" value="TPR-like"/>
    <property type="match status" value="2"/>
</dbReference>
<dbReference type="InterPro" id="IPR051476">
    <property type="entry name" value="Bac_ResReg_Asp_Phosphatase"/>
</dbReference>
<dbReference type="PANTHER" id="PTHR46630:SF1">
    <property type="entry name" value="TETRATRICOPEPTIDE REPEAT PROTEIN 29"/>
    <property type="match status" value="1"/>
</dbReference>
<proteinExistence type="inferred from homology"/>
<dbReference type="GO" id="GO:0005737">
    <property type="term" value="C:cytoplasm"/>
    <property type="evidence" value="ECO:0007669"/>
    <property type="project" value="UniProtKB-SubCell"/>
</dbReference>
<evidence type="ECO:0000256" key="2">
    <source>
        <dbReference type="ARBA" id="ARBA00022490"/>
    </source>
</evidence>
<evidence type="ECO:0000313" key="8">
    <source>
        <dbReference type="EMBL" id="ARU61290.1"/>
    </source>
</evidence>
<feature type="repeat" description="TPR" evidence="6">
    <location>
        <begin position="110"/>
        <end position="143"/>
    </location>
</feature>
<keyword evidence="9" id="KW-1185">Reference proteome</keyword>
<comment type="subcellular location">
    <subcellularLocation>
        <location evidence="1">Cytoplasm</location>
    </subcellularLocation>
</comment>
<sequence>MQDTSLGQRIRNLRLQKGFTQIELAKGICTPSMISQIESDRARPSFKVLNGVAERLEVPLEKLLSNVDMHLDVVSNYKMARAMVASGEYTSAIPLLNGLSEASHGQLSISEVLYDLGVCYLKTNQLEAADQTFDQVFELAVLRQDRHLAARVLWNSGVLELYRKKNQLAVYKLEKALREADGIKEVDVMLTGSILYDLGRAHTQCGEPDKAVSSYEEAGKYLETASNVRDLAHLYFELSKSYKQLGDFEKAIAYSDRATVLFAGMENLILKTKIECETAVLLGEEGQHTSAIEMLQTGRAQFLDFGEREEAGTVCLMIGKFQVLSGELEGAQESCEQARLLLPDIPLQRGRIWNLAGQIALKKNDRDEAITCFEKAADLLQKADVFSAWEAVIRELAELYDEVQDSKRAFELMDAARKMAQIEMRRRGISL</sequence>
<keyword evidence="2" id="KW-0963">Cytoplasm</keyword>
<dbReference type="PROSITE" id="PS50943">
    <property type="entry name" value="HTH_CROC1"/>
    <property type="match status" value="1"/>
</dbReference>
<dbReference type="Pfam" id="PF01381">
    <property type="entry name" value="HTH_3"/>
    <property type="match status" value="1"/>
</dbReference>
<evidence type="ECO:0000256" key="4">
    <source>
        <dbReference type="ARBA" id="ARBA00022803"/>
    </source>
</evidence>
<dbReference type="Gene3D" id="1.10.260.40">
    <property type="entry name" value="lambda repressor-like DNA-binding domains"/>
    <property type="match status" value="1"/>
</dbReference>
<keyword evidence="4 6" id="KW-0802">TPR repeat</keyword>
<gene>
    <name evidence="8" type="ORF">CBW65_10000</name>
</gene>
<evidence type="ECO:0000259" key="7">
    <source>
        <dbReference type="PROSITE" id="PS50943"/>
    </source>
</evidence>
<dbReference type="PANTHER" id="PTHR46630">
    <property type="entry name" value="TETRATRICOPEPTIDE REPEAT PROTEIN 29"/>
    <property type="match status" value="1"/>
</dbReference>